<sequence>MSGRVHLATDHAGYEFSKGLLNFLADEHYQVVHHGAVNCDPEDDYPSFCIAAAEAVVRDITDGIPSLGVVIGGSGNGEQIAANKVKGARAALAWNECTARLARAHNNANVVAIGARMHAHDEGFRIVLAFLREPFSEDSRHIRRIDAISLYECQS</sequence>
<keyword evidence="7 10" id="KW-0413">Isomerase</keyword>
<evidence type="ECO:0000256" key="3">
    <source>
        <dbReference type="ARBA" id="ARBA00008754"/>
    </source>
</evidence>
<dbReference type="EMBL" id="AE014184">
    <property type="protein sequence ID" value="AAO44494.1"/>
    <property type="molecule type" value="Genomic_DNA"/>
</dbReference>
<comment type="similarity">
    <text evidence="3">Belongs to the LacAB/RpiB family.</text>
</comment>
<evidence type="ECO:0000256" key="7">
    <source>
        <dbReference type="ARBA" id="ARBA00023235"/>
    </source>
</evidence>
<feature type="binding site" evidence="9">
    <location>
        <position position="116"/>
    </location>
    <ligand>
        <name>D-ribulose 5-phosphate</name>
        <dbReference type="ChEBI" id="CHEBI:58121"/>
    </ligand>
</feature>
<keyword evidence="11" id="KW-1185">Reference proteome</keyword>
<comment type="subunit">
    <text evidence="4">Homodimer.</text>
</comment>
<dbReference type="NCBIfam" id="TIGR00689">
    <property type="entry name" value="rpiB_lacA_lacB"/>
    <property type="match status" value="1"/>
</dbReference>
<dbReference type="Proteomes" id="UP000002200">
    <property type="component" value="Chromosome"/>
</dbReference>
<dbReference type="NCBIfam" id="NF004051">
    <property type="entry name" value="PRK05571.1"/>
    <property type="match status" value="1"/>
</dbReference>
<evidence type="ECO:0000256" key="1">
    <source>
        <dbReference type="ARBA" id="ARBA00001713"/>
    </source>
</evidence>
<evidence type="ECO:0000313" key="10">
    <source>
        <dbReference type="EMBL" id="AAO44494.1"/>
    </source>
</evidence>
<comment type="catalytic activity">
    <reaction evidence="1">
        <text>aldehydo-D-ribose 5-phosphate = D-ribulose 5-phosphate</text>
        <dbReference type="Rhea" id="RHEA:14657"/>
        <dbReference type="ChEBI" id="CHEBI:58121"/>
        <dbReference type="ChEBI" id="CHEBI:58273"/>
        <dbReference type="EC" id="5.3.1.6"/>
    </reaction>
</comment>
<dbReference type="KEGG" id="twh:TWT_397"/>
<dbReference type="Gene3D" id="3.40.1400.10">
    <property type="entry name" value="Sugar-phosphate isomerase, RpiB/LacA/LacB"/>
    <property type="match status" value="1"/>
</dbReference>
<dbReference type="InterPro" id="IPR036569">
    <property type="entry name" value="RpiB_LacA_LacB_sf"/>
</dbReference>
<dbReference type="PANTHER" id="PTHR30345">
    <property type="entry name" value="RIBOSE-5-PHOSPHATE ISOMERASE B"/>
    <property type="match status" value="1"/>
</dbReference>
<organism evidence="10 11">
    <name type="scientific">Tropheryma whipplei (strain Twist)</name>
    <name type="common">Whipple's bacillus</name>
    <dbReference type="NCBI Taxonomy" id="203267"/>
    <lineage>
        <taxon>Bacteria</taxon>
        <taxon>Bacillati</taxon>
        <taxon>Actinomycetota</taxon>
        <taxon>Actinomycetes</taxon>
        <taxon>Micrococcales</taxon>
        <taxon>Tropherymataceae</taxon>
        <taxon>Tropheryma</taxon>
    </lineage>
</organism>
<comment type="pathway">
    <text evidence="2">Carbohydrate degradation; pentose phosphate pathway; D-ribose 5-phosphate from D-ribulose 5-phosphate (non-oxidative stage): step 1/1.</text>
</comment>
<feature type="binding site" evidence="9">
    <location>
        <begin position="10"/>
        <end position="11"/>
    </location>
    <ligand>
        <name>D-ribulose 5-phosphate</name>
        <dbReference type="ChEBI" id="CHEBI:58121"/>
    </ligand>
</feature>
<dbReference type="RefSeq" id="WP_011102550.1">
    <property type="nucleotide sequence ID" value="NC_004572.3"/>
</dbReference>
<dbReference type="InterPro" id="IPR003500">
    <property type="entry name" value="RpiB_LacA_LacB"/>
</dbReference>
<feature type="binding site" evidence="9">
    <location>
        <begin position="73"/>
        <end position="77"/>
    </location>
    <ligand>
        <name>D-ribulose 5-phosphate</name>
        <dbReference type="ChEBI" id="CHEBI:58121"/>
    </ligand>
</feature>
<dbReference type="eggNOG" id="COG0698">
    <property type="taxonomic scope" value="Bacteria"/>
</dbReference>
<accession>Q83GB5</accession>
<dbReference type="InterPro" id="IPR011860">
    <property type="entry name" value="Rib-5-P_Isoase_Actino"/>
</dbReference>
<dbReference type="Pfam" id="PF02502">
    <property type="entry name" value="LacAB_rpiB"/>
    <property type="match status" value="1"/>
</dbReference>
<dbReference type="GO" id="GO:0004751">
    <property type="term" value="F:ribose-5-phosphate isomerase activity"/>
    <property type="evidence" value="ECO:0007669"/>
    <property type="project" value="UniProtKB-EC"/>
</dbReference>
<evidence type="ECO:0000256" key="6">
    <source>
        <dbReference type="ARBA" id="ARBA00014007"/>
    </source>
</evidence>
<feature type="binding site" evidence="9">
    <location>
        <position position="144"/>
    </location>
    <ligand>
        <name>D-ribulose 5-phosphate</name>
        <dbReference type="ChEBI" id="CHEBI:58121"/>
    </ligand>
</feature>
<dbReference type="SUPFAM" id="SSF89623">
    <property type="entry name" value="Ribose/Galactose isomerase RpiB/AlsB"/>
    <property type="match status" value="1"/>
</dbReference>
<evidence type="ECO:0000256" key="5">
    <source>
        <dbReference type="ARBA" id="ARBA00011959"/>
    </source>
</evidence>
<dbReference type="PIRSF" id="PIRSF005384">
    <property type="entry name" value="RpiB_LacA_B"/>
    <property type="match status" value="1"/>
</dbReference>
<name>Q83GB5_TROWT</name>
<dbReference type="GO" id="GO:0009052">
    <property type="term" value="P:pentose-phosphate shunt, non-oxidative branch"/>
    <property type="evidence" value="ECO:0007669"/>
    <property type="project" value="TreeGrafter"/>
</dbReference>
<dbReference type="PANTHER" id="PTHR30345:SF0">
    <property type="entry name" value="DNA DAMAGE-REPAIR_TOLERATION PROTEIN DRT102"/>
    <property type="match status" value="1"/>
</dbReference>
<proteinExistence type="inferred from homology"/>
<dbReference type="HOGENOM" id="CLU_091396_4_0_11"/>
<gene>
    <name evidence="10" type="primary">rpi</name>
    <name evidence="10" type="ordered locus">TWT_397</name>
</gene>
<evidence type="ECO:0000256" key="2">
    <source>
        <dbReference type="ARBA" id="ARBA00004988"/>
    </source>
</evidence>
<dbReference type="STRING" id="203267.TWT_397"/>
<feature type="binding site" evidence="9">
    <location>
        <position position="140"/>
    </location>
    <ligand>
        <name>D-ribulose 5-phosphate</name>
        <dbReference type="ChEBI" id="CHEBI:58121"/>
    </ligand>
</feature>
<evidence type="ECO:0000256" key="4">
    <source>
        <dbReference type="ARBA" id="ARBA00011738"/>
    </source>
</evidence>
<evidence type="ECO:0000256" key="9">
    <source>
        <dbReference type="PIRSR" id="PIRSR005384-2"/>
    </source>
</evidence>
<dbReference type="OrthoDB" id="1778624at2"/>
<evidence type="ECO:0000256" key="8">
    <source>
        <dbReference type="ARBA" id="ARBA00032117"/>
    </source>
</evidence>
<dbReference type="AlphaFoldDB" id="Q83GB5"/>
<evidence type="ECO:0000313" key="11">
    <source>
        <dbReference type="Proteomes" id="UP000002200"/>
    </source>
</evidence>
<dbReference type="EC" id="5.3.1.6" evidence="5"/>
<dbReference type="NCBIfam" id="TIGR02133">
    <property type="entry name" value="RPI_actino"/>
    <property type="match status" value="1"/>
</dbReference>
<reference evidence="10 11" key="1">
    <citation type="journal article" date="2003" name="Genome Res.">
        <title>Tropheryma whipplei twist: a human pathogenic Actinobacteria with a reduced genome.</title>
        <authorList>
            <person name="Raoult D."/>
            <person name="Ogata H."/>
            <person name="Audic S."/>
            <person name="Robert C."/>
            <person name="Suhre K."/>
            <person name="Drancourt M."/>
            <person name="Claverie J.-M."/>
        </authorList>
    </citation>
    <scope>NUCLEOTIDE SEQUENCE [LARGE SCALE GENOMIC DNA]</scope>
    <source>
        <strain evidence="10 11">Twist</strain>
    </source>
</reference>
<feature type="binding site" evidence="9">
    <location>
        <position position="106"/>
    </location>
    <ligand>
        <name>D-ribulose 5-phosphate</name>
        <dbReference type="ChEBI" id="CHEBI:58121"/>
    </ligand>
</feature>
<protein>
    <recommendedName>
        <fullName evidence="6">Ribose-5-phosphate isomerase B</fullName>
        <ecNumber evidence="5">5.3.1.6</ecNumber>
    </recommendedName>
    <alternativeName>
        <fullName evidence="8">Phosphoriboisomerase B</fullName>
    </alternativeName>
</protein>
<dbReference type="GO" id="GO:0019316">
    <property type="term" value="P:D-allose catabolic process"/>
    <property type="evidence" value="ECO:0007669"/>
    <property type="project" value="TreeGrafter"/>
</dbReference>